<dbReference type="PANTHER" id="PTHR31739:SF3">
    <property type="entry name" value="ENT-KAUR-16-ENE SYNTHASE, CHLOROPLASTIC"/>
    <property type="match status" value="1"/>
</dbReference>
<evidence type="ECO:0000256" key="2">
    <source>
        <dbReference type="ARBA" id="ARBA00022723"/>
    </source>
</evidence>
<keyword evidence="2" id="KW-0479">Metal-binding</keyword>
<feature type="domain" description="Terpene synthase metal-binding" evidence="6">
    <location>
        <begin position="510"/>
        <end position="741"/>
    </location>
</feature>
<dbReference type="FunFam" id="1.50.10.130:FF:000002">
    <property type="entry name" value="Ent-copalyl diphosphate synthase, chloroplastic"/>
    <property type="match status" value="1"/>
</dbReference>
<name>A0AAV2DIZ2_9ROSI</name>
<dbReference type="InterPro" id="IPR008949">
    <property type="entry name" value="Isoprenoid_synthase_dom_sf"/>
</dbReference>
<reference evidence="7 8" key="1">
    <citation type="submission" date="2024-04" db="EMBL/GenBank/DDBJ databases">
        <authorList>
            <person name="Fracassetti M."/>
        </authorList>
    </citation>
    <scope>NUCLEOTIDE SEQUENCE [LARGE SCALE GENOMIC DNA]</scope>
</reference>
<dbReference type="Pfam" id="PF03936">
    <property type="entry name" value="Terpene_synth_C"/>
    <property type="match status" value="1"/>
</dbReference>
<dbReference type="SUPFAM" id="SSF48239">
    <property type="entry name" value="Terpenoid cyclases/Protein prenyltransferases"/>
    <property type="match status" value="2"/>
</dbReference>
<evidence type="ECO:0000259" key="6">
    <source>
        <dbReference type="Pfam" id="PF03936"/>
    </source>
</evidence>
<evidence type="ECO:0000313" key="7">
    <source>
        <dbReference type="EMBL" id="CAL1373352.1"/>
    </source>
</evidence>
<dbReference type="PANTHER" id="PTHR31739">
    <property type="entry name" value="ENT-COPALYL DIPHOSPHATE SYNTHASE, CHLOROPLASTIC"/>
    <property type="match status" value="1"/>
</dbReference>
<sequence>MHSSLMSSSISTNHGTILTTTGDLNGTTTVDAGASTQLISAGDPKERIKKLFEKLELSASPYDTAWVAMVPSPAAAASSAPSFPGCLSWILKNQHSDGSWGLQTLIHSRDPTLMKDTLSSTLACILALKRWGIGDDHIHNALAFVEANSSSLADSRQQTPIGFDVVFPSMIQTCVRDFNLNLPLDAAHVETMIRDRDIALVTGPDRDTNGRNAYLAYISEGIGNSSTGAWETAMKFQRKNGSLLNSPSATAAAFVRLQNAGALRYLQSLVDNNTADHAVGVPAVSPYQIHARLCLIDAVESLGIDRHFVEEIQTSLDEIYKCWQQGEEEIFLDATTCAMAFRILRLNGRPVTPDVFDRFAEGRFWTDTMEGYLKDKKAVLELHKAARINGCHGSTILESQQMWTAKFLTQVALEYSHDHSPAPPNIVNEVNDVLNYPFDVDVELLAHKRNTDQYRPEKTKNKLLKSSISCAAFGDEALLKLAIEDFNSRQSLHRQELEQLMLWLKDKELYEMKLAKVKTGYCHFQASATFSDPDHSDARILLSKHALIISLVDDLFDINGTPEECLNLVHLLERWDVEGPKVKLCSKLVETLYWAIHSTICETVEKAFPLQERNVMDHVVELWVEMLRGMLKEAEWARMNLAPTLDAYMENSPITLGVGAFLLPAMYLAGHKLEDDVVLSPQFQGLFMLHTTIGRLLNDVVGFEREAEQGKVNAVSLRVTERGMGTEEAVEDVENEIKSLTRDMVRSVTGEDDYSEVPEGVRDMLWRSVKGFFLFYRKEDLYHNSTKLVKVVESVMNQPISVASSHGFD</sequence>
<keyword evidence="3" id="KW-0460">Magnesium</keyword>
<dbReference type="AlphaFoldDB" id="A0AAV2DIZ2"/>
<dbReference type="SFLD" id="SFLDG01014">
    <property type="entry name" value="Terpene_Cyclase_Like_1_N-term"/>
    <property type="match status" value="1"/>
</dbReference>
<evidence type="ECO:0000256" key="4">
    <source>
        <dbReference type="ARBA" id="ARBA00023239"/>
    </source>
</evidence>
<feature type="domain" description="Terpene synthase N-terminal" evidence="5">
    <location>
        <begin position="230"/>
        <end position="433"/>
    </location>
</feature>
<dbReference type="FunFam" id="1.10.600.10:FF:000005">
    <property type="entry name" value="Ent-kaur-16-ene synthase, chloroplastic"/>
    <property type="match status" value="1"/>
</dbReference>
<dbReference type="InterPro" id="IPR050148">
    <property type="entry name" value="Terpene_synthase-like"/>
</dbReference>
<dbReference type="Proteomes" id="UP001497516">
    <property type="component" value="Chromosome 3"/>
</dbReference>
<accession>A0AAV2DIZ2</accession>
<dbReference type="GO" id="GO:0010333">
    <property type="term" value="F:terpene synthase activity"/>
    <property type="evidence" value="ECO:0007669"/>
    <property type="project" value="InterPro"/>
</dbReference>
<comment type="cofactor">
    <cofactor evidence="1">
        <name>Mg(2+)</name>
        <dbReference type="ChEBI" id="CHEBI:18420"/>
    </cofactor>
</comment>
<dbReference type="Gene3D" id="1.50.10.130">
    <property type="entry name" value="Terpene synthase, N-terminal domain"/>
    <property type="match status" value="1"/>
</dbReference>
<proteinExistence type="predicted"/>
<gene>
    <name evidence="7" type="ORF">LTRI10_LOCUS15285</name>
</gene>
<keyword evidence="4" id="KW-0456">Lyase</keyword>
<dbReference type="GO" id="GO:0009686">
    <property type="term" value="P:gibberellin biosynthetic process"/>
    <property type="evidence" value="ECO:0007669"/>
    <property type="project" value="TreeGrafter"/>
</dbReference>
<dbReference type="InterPro" id="IPR001906">
    <property type="entry name" value="Terpene_synth_N"/>
</dbReference>
<evidence type="ECO:0000256" key="1">
    <source>
        <dbReference type="ARBA" id="ARBA00001946"/>
    </source>
</evidence>
<evidence type="ECO:0000259" key="5">
    <source>
        <dbReference type="Pfam" id="PF01397"/>
    </source>
</evidence>
<dbReference type="GO" id="GO:0000287">
    <property type="term" value="F:magnesium ion binding"/>
    <property type="evidence" value="ECO:0007669"/>
    <property type="project" value="InterPro"/>
</dbReference>
<protein>
    <submittedName>
        <fullName evidence="7">Uncharacterized protein</fullName>
    </submittedName>
</protein>
<evidence type="ECO:0000256" key="3">
    <source>
        <dbReference type="ARBA" id="ARBA00022842"/>
    </source>
</evidence>
<evidence type="ECO:0000313" key="8">
    <source>
        <dbReference type="Proteomes" id="UP001497516"/>
    </source>
</evidence>
<keyword evidence="8" id="KW-1185">Reference proteome</keyword>
<dbReference type="InterPro" id="IPR036965">
    <property type="entry name" value="Terpene_synth_N_sf"/>
</dbReference>
<dbReference type="Gene3D" id="1.50.10.160">
    <property type="match status" value="1"/>
</dbReference>
<dbReference type="Gene3D" id="1.10.600.10">
    <property type="entry name" value="Farnesyl Diphosphate Synthase"/>
    <property type="match status" value="1"/>
</dbReference>
<dbReference type="InterPro" id="IPR005630">
    <property type="entry name" value="Terpene_synthase_metal-bd"/>
</dbReference>
<dbReference type="GO" id="GO:0009507">
    <property type="term" value="C:chloroplast"/>
    <property type="evidence" value="ECO:0007669"/>
    <property type="project" value="TreeGrafter"/>
</dbReference>
<dbReference type="EMBL" id="OZ034816">
    <property type="protein sequence ID" value="CAL1373352.1"/>
    <property type="molecule type" value="Genomic_DNA"/>
</dbReference>
<dbReference type="Pfam" id="PF01397">
    <property type="entry name" value="Terpene_synth"/>
    <property type="match status" value="1"/>
</dbReference>
<dbReference type="InterPro" id="IPR008930">
    <property type="entry name" value="Terpenoid_cyclase/PrenylTrfase"/>
</dbReference>
<organism evidence="7 8">
    <name type="scientific">Linum trigynum</name>
    <dbReference type="NCBI Taxonomy" id="586398"/>
    <lineage>
        <taxon>Eukaryota</taxon>
        <taxon>Viridiplantae</taxon>
        <taxon>Streptophyta</taxon>
        <taxon>Embryophyta</taxon>
        <taxon>Tracheophyta</taxon>
        <taxon>Spermatophyta</taxon>
        <taxon>Magnoliopsida</taxon>
        <taxon>eudicotyledons</taxon>
        <taxon>Gunneridae</taxon>
        <taxon>Pentapetalae</taxon>
        <taxon>rosids</taxon>
        <taxon>fabids</taxon>
        <taxon>Malpighiales</taxon>
        <taxon>Linaceae</taxon>
        <taxon>Linum</taxon>
    </lineage>
</organism>
<dbReference type="SUPFAM" id="SSF48576">
    <property type="entry name" value="Terpenoid synthases"/>
    <property type="match status" value="1"/>
</dbReference>